<sequence>MVMISEWYNEEKTIYHIYLTPEGVKDWQEYRQAMDAAIQVVRTVHHPVIAYFDPRSVAMPPGNPFPHLRYVIRKMPPNVFAVVNVVNSQFVRAILSWFINMGLYQSFYLVSSNDEAEALIEQLQAANENVPELGQL</sequence>
<reference evidence="1 2" key="1">
    <citation type="submission" date="2020-02" db="EMBL/GenBank/DDBJ databases">
        <authorList>
            <person name="Zheng R.K."/>
            <person name="Sun C.M."/>
        </authorList>
    </citation>
    <scope>NUCLEOTIDE SEQUENCE [LARGE SCALE GENOMIC DNA]</scope>
    <source>
        <strain evidence="2">rifampicinis</strain>
    </source>
</reference>
<dbReference type="EMBL" id="CP062983">
    <property type="protein sequence ID" value="QPC82798.1"/>
    <property type="molecule type" value="Genomic_DNA"/>
</dbReference>
<name>A0A7S8IFC5_9CHLR</name>
<protein>
    <submittedName>
        <fullName evidence="1">Uncharacterized protein</fullName>
    </submittedName>
</protein>
<dbReference type="KEGG" id="pmet:G4Y79_00030"/>
<evidence type="ECO:0000313" key="1">
    <source>
        <dbReference type="EMBL" id="QPC82798.1"/>
    </source>
</evidence>
<dbReference type="Proteomes" id="UP000594468">
    <property type="component" value="Chromosome"/>
</dbReference>
<accession>A0A7S8IFC5</accession>
<proteinExistence type="predicted"/>
<evidence type="ECO:0000313" key="2">
    <source>
        <dbReference type="Proteomes" id="UP000594468"/>
    </source>
</evidence>
<keyword evidence="2" id="KW-1185">Reference proteome</keyword>
<gene>
    <name evidence="1" type="ORF">G4Y79_00030</name>
</gene>
<dbReference type="AlphaFoldDB" id="A0A7S8IFC5"/>
<organism evidence="1 2">
    <name type="scientific">Phototrophicus methaneseepsis</name>
    <dbReference type="NCBI Taxonomy" id="2710758"/>
    <lineage>
        <taxon>Bacteria</taxon>
        <taxon>Bacillati</taxon>
        <taxon>Chloroflexota</taxon>
        <taxon>Candidatus Thermofontia</taxon>
        <taxon>Phototrophicales</taxon>
        <taxon>Phototrophicaceae</taxon>
        <taxon>Phototrophicus</taxon>
    </lineage>
</organism>
<dbReference type="RefSeq" id="WP_195170867.1">
    <property type="nucleotide sequence ID" value="NZ_CP062983.1"/>
</dbReference>